<dbReference type="GO" id="GO:0005524">
    <property type="term" value="F:ATP binding"/>
    <property type="evidence" value="ECO:0007669"/>
    <property type="project" value="InterPro"/>
</dbReference>
<reference evidence="4" key="1">
    <citation type="submission" date="2018-09" db="EMBL/GenBank/DDBJ databases">
        <authorList>
            <person name="Livingstone P.G."/>
            <person name="Whitworth D.E."/>
        </authorList>
    </citation>
    <scope>NUCLEOTIDE SEQUENCE [LARGE SCALE GENOMIC DNA]</scope>
    <source>
        <strain evidence="4">CA054A</strain>
    </source>
</reference>
<protein>
    <submittedName>
        <fullName evidence="3">tRNA(Ile)-lysidine synthetase</fullName>
    </submittedName>
</protein>
<dbReference type="SUPFAM" id="SSF56037">
    <property type="entry name" value="PheT/TilS domain"/>
    <property type="match status" value="1"/>
</dbReference>
<comment type="caution">
    <text evidence="3">The sequence shown here is derived from an EMBL/GenBank/DDBJ whole genome shotgun (WGS) entry which is preliminary data.</text>
</comment>
<name>A0A3A8IP94_9BACT</name>
<dbReference type="RefSeq" id="WP_147448907.1">
    <property type="nucleotide sequence ID" value="NZ_RAVZ01000250.1"/>
</dbReference>
<evidence type="ECO:0000256" key="1">
    <source>
        <dbReference type="SAM" id="MobiDB-lite"/>
    </source>
</evidence>
<evidence type="ECO:0000313" key="4">
    <source>
        <dbReference type="Proteomes" id="UP000268094"/>
    </source>
</evidence>
<dbReference type="NCBIfam" id="TIGR02433">
    <property type="entry name" value="lysidine_TilS_C"/>
    <property type="match status" value="1"/>
</dbReference>
<proteinExistence type="predicted"/>
<evidence type="ECO:0000259" key="2">
    <source>
        <dbReference type="SMART" id="SM00977"/>
    </source>
</evidence>
<dbReference type="Proteomes" id="UP000268094">
    <property type="component" value="Unassembled WGS sequence"/>
</dbReference>
<accession>A0A3A8IP94</accession>
<sequence length="100" mass="11042">PGVLEFALGKETAWPLTVRSRKAGDRVRTRSGHRKLQDVLVDARVPAEARDAQPVVVDADGGVLWLPGVLASVVDRREVASRHSLWASPPVSSERERRRL</sequence>
<feature type="domain" description="Lysidine-tRNA(Ile) synthetase C-terminal" evidence="2">
    <location>
        <begin position="16"/>
        <end position="86"/>
    </location>
</feature>
<dbReference type="GO" id="GO:0008033">
    <property type="term" value="P:tRNA processing"/>
    <property type="evidence" value="ECO:0007669"/>
    <property type="project" value="InterPro"/>
</dbReference>
<dbReference type="InterPro" id="IPR012796">
    <property type="entry name" value="Lysidine-tRNA-synth_C"/>
</dbReference>
<dbReference type="Pfam" id="PF11734">
    <property type="entry name" value="TilS_C"/>
    <property type="match status" value="1"/>
</dbReference>
<dbReference type="AlphaFoldDB" id="A0A3A8IP94"/>
<evidence type="ECO:0000313" key="3">
    <source>
        <dbReference type="EMBL" id="RKG79183.1"/>
    </source>
</evidence>
<dbReference type="SMART" id="SM00977">
    <property type="entry name" value="TilS_C"/>
    <property type="match status" value="1"/>
</dbReference>
<feature type="non-terminal residue" evidence="3">
    <location>
        <position position="1"/>
    </location>
</feature>
<dbReference type="EMBL" id="RAVZ01000250">
    <property type="protein sequence ID" value="RKG79183.1"/>
    <property type="molecule type" value="Genomic_DNA"/>
</dbReference>
<gene>
    <name evidence="3" type="ORF">D7V88_29095</name>
</gene>
<keyword evidence="4" id="KW-1185">Reference proteome</keyword>
<organism evidence="3 4">
    <name type="scientific">Corallococcus terminator</name>
    <dbReference type="NCBI Taxonomy" id="2316733"/>
    <lineage>
        <taxon>Bacteria</taxon>
        <taxon>Pseudomonadati</taxon>
        <taxon>Myxococcota</taxon>
        <taxon>Myxococcia</taxon>
        <taxon>Myxococcales</taxon>
        <taxon>Cystobacterineae</taxon>
        <taxon>Myxococcaceae</taxon>
        <taxon>Corallococcus</taxon>
    </lineage>
</organism>
<feature type="region of interest" description="Disordered" evidence="1">
    <location>
        <begin position="81"/>
        <end position="100"/>
    </location>
</feature>
<dbReference type="GO" id="GO:0016879">
    <property type="term" value="F:ligase activity, forming carbon-nitrogen bonds"/>
    <property type="evidence" value="ECO:0007669"/>
    <property type="project" value="InterPro"/>
</dbReference>
<dbReference type="GO" id="GO:0005737">
    <property type="term" value="C:cytoplasm"/>
    <property type="evidence" value="ECO:0007669"/>
    <property type="project" value="InterPro"/>
</dbReference>
<dbReference type="OrthoDB" id="9807403at2"/>